<evidence type="ECO:0000313" key="1">
    <source>
        <dbReference type="EMBL" id="SJM62744.1"/>
    </source>
</evidence>
<dbReference type="Proteomes" id="UP000195787">
    <property type="component" value="Unassembled WGS sequence"/>
</dbReference>
<organism evidence="1 2">
    <name type="scientific">Agrococcus casei LMG 22410</name>
    <dbReference type="NCBI Taxonomy" id="1255656"/>
    <lineage>
        <taxon>Bacteria</taxon>
        <taxon>Bacillati</taxon>
        <taxon>Actinomycetota</taxon>
        <taxon>Actinomycetes</taxon>
        <taxon>Micrococcales</taxon>
        <taxon>Microbacteriaceae</taxon>
        <taxon>Agrococcus</taxon>
    </lineage>
</organism>
<dbReference type="AlphaFoldDB" id="A0A1R4G3L5"/>
<keyword evidence="2" id="KW-1185">Reference proteome</keyword>
<sequence>MTQHSPYRIPFTVDISGDTIELTNASDEWLPWVNIDVVSNDLMAPVAPGEMPPRHCVRFPAGTLAHSPAAALQVTWLRESGDGPYVWRAVL</sequence>
<proteinExistence type="predicted"/>
<dbReference type="GeneID" id="303173258"/>
<dbReference type="EMBL" id="FUHU01000036">
    <property type="protein sequence ID" value="SJM62744.1"/>
    <property type="molecule type" value="Genomic_DNA"/>
</dbReference>
<gene>
    <name evidence="1" type="ORF">CZ674_08530</name>
</gene>
<dbReference type="RefSeq" id="WP_086992121.1">
    <property type="nucleotide sequence ID" value="NZ_FUHU01000036.1"/>
</dbReference>
<evidence type="ECO:0000313" key="2">
    <source>
        <dbReference type="Proteomes" id="UP000195787"/>
    </source>
</evidence>
<accession>A0A1R4G3L5</accession>
<reference evidence="1 2" key="1">
    <citation type="submission" date="2017-02" db="EMBL/GenBank/DDBJ databases">
        <authorList>
            <person name="Peterson S.W."/>
        </authorList>
    </citation>
    <scope>NUCLEOTIDE SEQUENCE [LARGE SCALE GENOMIC DNA]</scope>
    <source>
        <strain evidence="1 2">LMG 22410</strain>
    </source>
</reference>
<protein>
    <submittedName>
        <fullName evidence="1">Uncharacterized protein</fullName>
    </submittedName>
</protein>
<name>A0A1R4G3L5_9MICO</name>